<keyword evidence="2" id="KW-1185">Reference proteome</keyword>
<dbReference type="EMBL" id="CM047580">
    <property type="protein sequence ID" value="KAI9921116.1"/>
    <property type="molecule type" value="Genomic_DNA"/>
</dbReference>
<comment type="caution">
    <text evidence="1">The sequence shown here is derived from an EMBL/GenBank/DDBJ whole genome shotgun (WGS) entry which is preliminary data.</text>
</comment>
<name>A0ACC0WS53_9STRA</name>
<gene>
    <name evidence="1" type="ORF">PsorP6_002659</name>
</gene>
<dbReference type="Proteomes" id="UP001163321">
    <property type="component" value="Chromosome 1"/>
</dbReference>
<reference evidence="1 2" key="1">
    <citation type="journal article" date="2022" name="bioRxiv">
        <title>The genome of the oomycete Peronosclerospora sorghi, a cosmopolitan pathogen of maize and sorghum, is inflated with dispersed pseudogenes.</title>
        <authorList>
            <person name="Fletcher K."/>
            <person name="Martin F."/>
            <person name="Isakeit T."/>
            <person name="Cavanaugh K."/>
            <person name="Magill C."/>
            <person name="Michelmore R."/>
        </authorList>
    </citation>
    <scope>NUCLEOTIDE SEQUENCE [LARGE SCALE GENOMIC DNA]</scope>
    <source>
        <strain evidence="1">P6</strain>
    </source>
</reference>
<proteinExistence type="predicted"/>
<organism evidence="1 2">
    <name type="scientific">Peronosclerospora sorghi</name>
    <dbReference type="NCBI Taxonomy" id="230839"/>
    <lineage>
        <taxon>Eukaryota</taxon>
        <taxon>Sar</taxon>
        <taxon>Stramenopiles</taxon>
        <taxon>Oomycota</taxon>
        <taxon>Peronosporomycetes</taxon>
        <taxon>Peronosporales</taxon>
        <taxon>Peronosporaceae</taxon>
        <taxon>Peronosclerospora</taxon>
    </lineage>
</organism>
<evidence type="ECO:0000313" key="1">
    <source>
        <dbReference type="EMBL" id="KAI9921116.1"/>
    </source>
</evidence>
<evidence type="ECO:0000313" key="2">
    <source>
        <dbReference type="Proteomes" id="UP001163321"/>
    </source>
</evidence>
<sequence>MKCVVYHGNTASMEIILELEFNYLDENLRPDKKKPFRFNTLVTTYEVAIKDIVVLAKIHWRCLVVDEAHRLKNQSSRLVEIMRSIRRDHCVLLTDTPLQNKTEELWALLNFLNGKSFPSISNFLDKFGDIHEAQQVSDFYKMFKPYLLRRVKEDLEKPLHPKEETIVEVELTPVQKQWYRGHKVLIFSQMVRVLDIIEDYLRYCGYLYERLDGNIRGNDRQAAVDRFFKPEYKRFVMLFSTKSGGLGLNLTAADTVIIFDSDWNPQNDLQAQDRAHRIGQTHSTYEMHMFHKASLKLGLDKAVITHMRPSSIFSNTSSTEEADDASQHVDSYVEDEGVLWERLKKSGSPNTVVRHSMSGIPDAHRSWVWTILINLIPAPSDLPQNLAASNNEDENILDGEIAKSIENDIRRTRNLTDDQMVPMRLVLTAFANRNRRVGYCQGMNNILVILLQYLDENQALRGLTLLIEVLLPASHVDSMIVLHTDCAVMNTLLRQNDPELHAHLNE</sequence>
<accession>A0ACC0WS53</accession>
<protein>
    <submittedName>
        <fullName evidence="1">Uncharacterized protein</fullName>
    </submittedName>
</protein>